<keyword evidence="1" id="KW-1133">Transmembrane helix</keyword>
<reference evidence="2" key="1">
    <citation type="submission" date="2010-07" db="EMBL/GenBank/DDBJ databases">
        <authorList>
            <person name="Muzny D."/>
            <person name="Qin X."/>
            <person name="Deng J."/>
            <person name="Jiang H."/>
            <person name="Liu Y."/>
            <person name="Qu J."/>
            <person name="Song X.-Z."/>
            <person name="Zhang L."/>
            <person name="Thornton R."/>
            <person name="Coyle M."/>
            <person name="Francisco L."/>
            <person name="Jackson L."/>
            <person name="Javaid M."/>
            <person name="Korchina V."/>
            <person name="Kovar C."/>
            <person name="Mata R."/>
            <person name="Mathew T."/>
            <person name="Ngo R."/>
            <person name="Nguyen L."/>
            <person name="Nguyen N."/>
            <person name="Okwuonu G."/>
            <person name="Ongeri F."/>
            <person name="Pham C."/>
            <person name="Simmons D."/>
            <person name="Wilczek-Boney K."/>
            <person name="Hale W."/>
            <person name="Jakkamsetti A."/>
            <person name="Pham P."/>
            <person name="Ruth R."/>
            <person name="San Lucas F."/>
            <person name="Warren J."/>
            <person name="Zhang J."/>
            <person name="Zhao Z."/>
            <person name="Zhou C."/>
            <person name="Zhu D."/>
            <person name="Lee S."/>
            <person name="Bess C."/>
            <person name="Blankenburg K."/>
            <person name="Forbes L."/>
            <person name="Fu Q."/>
            <person name="Gubbala S."/>
            <person name="Hirani K."/>
            <person name="Jayaseelan J.C."/>
            <person name="Lara F."/>
            <person name="Munidasa M."/>
            <person name="Palculict T."/>
            <person name="Patil S."/>
            <person name="Pu L.-L."/>
            <person name="Saada N."/>
            <person name="Tang L."/>
            <person name="Weissenberger G."/>
            <person name="Zhu Y."/>
            <person name="Hemphill L."/>
            <person name="Shang Y."/>
            <person name="Youmans B."/>
            <person name="Ayvaz T."/>
            <person name="Ross M."/>
            <person name="Santibanez J."/>
            <person name="Aqrawi P."/>
            <person name="Gross S."/>
            <person name="Joshi V."/>
            <person name="Fowler G."/>
            <person name="Nazareth L."/>
            <person name="Reid J."/>
            <person name="Worley K."/>
            <person name="Petrosino J."/>
            <person name="Highlander S."/>
            <person name="Gibbs R."/>
        </authorList>
    </citation>
    <scope>NUCLEOTIDE SEQUENCE [LARGE SCALE GENOMIC DNA]</scope>
    <source>
        <strain evidence="2">DSM 16973</strain>
    </source>
</reference>
<keyword evidence="1" id="KW-0812">Transmembrane</keyword>
<dbReference type="STRING" id="862515.HMPREF0658_2108"/>
<comment type="caution">
    <text evidence="2">The sequence shown here is derived from an EMBL/GenBank/DDBJ whole genome shotgun (WGS) entry which is preliminary data.</text>
</comment>
<sequence>MDTIRKMFSASPLVAVVFFLYVKYMPLFAHFLGFTGEREAIITHGLFIPLSFFLCIGTLRSYFRIQSEGHEKPQSHTIARRRRNTLIAGFIYLFFFCFSIYDVVSVL</sequence>
<name>E0NVA3_9BACT</name>
<evidence type="ECO:0000313" key="3">
    <source>
        <dbReference type="Proteomes" id="UP000004394"/>
    </source>
</evidence>
<gene>
    <name evidence="2" type="ORF">HMPREF0658_2108</name>
</gene>
<evidence type="ECO:0000256" key="1">
    <source>
        <dbReference type="SAM" id="Phobius"/>
    </source>
</evidence>
<keyword evidence="1" id="KW-0472">Membrane</keyword>
<dbReference type="EMBL" id="AEEI01000061">
    <property type="protein sequence ID" value="EFM00837.1"/>
    <property type="molecule type" value="Genomic_DNA"/>
</dbReference>
<organism evidence="2 3">
    <name type="scientific">Hoylesella marshii DSM 16973 = JCM 13450</name>
    <dbReference type="NCBI Taxonomy" id="862515"/>
    <lineage>
        <taxon>Bacteria</taxon>
        <taxon>Pseudomonadati</taxon>
        <taxon>Bacteroidota</taxon>
        <taxon>Bacteroidia</taxon>
        <taxon>Bacteroidales</taxon>
        <taxon>Prevotellaceae</taxon>
        <taxon>Hoylesella</taxon>
    </lineage>
</organism>
<dbReference type="HOGENOM" id="CLU_2207663_0_0_10"/>
<dbReference type="BioCyc" id="PMAR862515-HMP:GMOO-2138-MONOMER"/>
<dbReference type="Proteomes" id="UP000004394">
    <property type="component" value="Unassembled WGS sequence"/>
</dbReference>
<feature type="transmembrane region" description="Helical" evidence="1">
    <location>
        <begin position="12"/>
        <end position="34"/>
    </location>
</feature>
<accession>E0NVA3</accession>
<feature type="transmembrane region" description="Helical" evidence="1">
    <location>
        <begin position="84"/>
        <end position="104"/>
    </location>
</feature>
<feature type="transmembrane region" description="Helical" evidence="1">
    <location>
        <begin position="40"/>
        <end position="63"/>
    </location>
</feature>
<keyword evidence="3" id="KW-1185">Reference proteome</keyword>
<protein>
    <submittedName>
        <fullName evidence="2">Uncharacterized protein</fullName>
    </submittedName>
</protein>
<proteinExistence type="predicted"/>
<dbReference type="AlphaFoldDB" id="E0NVA3"/>
<evidence type="ECO:0000313" key="2">
    <source>
        <dbReference type="EMBL" id="EFM00837.1"/>
    </source>
</evidence>
<dbReference type="RefSeq" id="WP_006950461.1">
    <property type="nucleotide sequence ID" value="NZ_BAJI01000006.1"/>
</dbReference>